<dbReference type="Gene3D" id="3.10.310.10">
    <property type="entry name" value="Diaminopimelate Epimerase, Chain A, domain 1"/>
    <property type="match status" value="1"/>
</dbReference>
<evidence type="ECO:0000313" key="3">
    <source>
        <dbReference type="EMBL" id="MBE5035885.1"/>
    </source>
</evidence>
<dbReference type="PANTHER" id="PTHR13774">
    <property type="entry name" value="PHENAZINE BIOSYNTHESIS PROTEIN"/>
    <property type="match status" value="1"/>
</dbReference>
<dbReference type="Pfam" id="PF02567">
    <property type="entry name" value="PhzC-PhzF"/>
    <property type="match status" value="1"/>
</dbReference>
<dbReference type="NCBIfam" id="TIGR00654">
    <property type="entry name" value="PhzF_family"/>
    <property type="match status" value="1"/>
</dbReference>
<evidence type="ECO:0000256" key="1">
    <source>
        <dbReference type="ARBA" id="ARBA00008270"/>
    </source>
</evidence>
<reference evidence="3 4" key="1">
    <citation type="submission" date="2020-10" db="EMBL/GenBank/DDBJ databases">
        <title>ChiBAC.</title>
        <authorList>
            <person name="Zenner C."/>
            <person name="Hitch T.C.A."/>
            <person name="Clavel T."/>
        </authorList>
    </citation>
    <scope>NUCLEOTIDE SEQUENCE [LARGE SCALE GENOMIC DNA]</scope>
    <source>
        <strain evidence="3 4">DSM 108706</strain>
    </source>
</reference>
<evidence type="ECO:0000313" key="4">
    <source>
        <dbReference type="Proteomes" id="UP001516588"/>
    </source>
</evidence>
<comment type="similarity">
    <text evidence="1">Belongs to the PhzF family.</text>
</comment>
<dbReference type="InterPro" id="IPR003719">
    <property type="entry name" value="Phenazine_PhzF-like"/>
</dbReference>
<gene>
    <name evidence="3" type="ORF">INF20_06310</name>
</gene>
<dbReference type="PANTHER" id="PTHR13774:SF39">
    <property type="entry name" value="BIOSYNTHESIS PROTEIN, PUTATIVE-RELATED"/>
    <property type="match status" value="1"/>
</dbReference>
<comment type="caution">
    <text evidence="3">The sequence shown here is derived from an EMBL/GenBank/DDBJ whole genome shotgun (WGS) entry which is preliminary data.</text>
</comment>
<name>A0ABR9QYB5_9FIRM</name>
<evidence type="ECO:0000256" key="2">
    <source>
        <dbReference type="ARBA" id="ARBA00023235"/>
    </source>
</evidence>
<sequence length="245" mass="26876">MKFYVIDTFSSASFGGNPAGVIIIDEGKDFPNIDTMLEMVSDNGFSETVFVKQLSDKEFHLRYFKNSCEVDMCGHATIAAYTALMREEVVTDGTYINISQAGTMEIYISEDFVTMQMPVPGAEGDFIDSPELIDSIYSRMSLKYEKVVTESPSKMMSGHLPPILATALPDITMPVLSGDVMSLIAPELQLMSEDLDIDLEIHENNNPEEAKRPSRLIGKTEEVNGMVNVHIGGAGIVLAEGNIFA</sequence>
<dbReference type="PIRSF" id="PIRSF016184">
    <property type="entry name" value="PhzC_PhzF"/>
    <property type="match status" value="1"/>
</dbReference>
<protein>
    <submittedName>
        <fullName evidence="3">PhzF family phenazine biosynthesis protein</fullName>
    </submittedName>
</protein>
<keyword evidence="4" id="KW-1185">Reference proteome</keyword>
<dbReference type="RefSeq" id="WP_226385533.1">
    <property type="nucleotide sequence ID" value="NZ_JADCKA010000010.1"/>
</dbReference>
<dbReference type="SUPFAM" id="SSF54506">
    <property type="entry name" value="Diaminopimelate epimerase-like"/>
    <property type="match status" value="1"/>
</dbReference>
<organism evidence="3 4">
    <name type="scientific">Gallibacter intestinalis</name>
    <dbReference type="NCBI Taxonomy" id="2779356"/>
    <lineage>
        <taxon>Bacteria</taxon>
        <taxon>Bacillati</taxon>
        <taxon>Bacillota</taxon>
        <taxon>Clostridia</taxon>
        <taxon>Eubacteriales</taxon>
        <taxon>Eubacteriaceae</taxon>
        <taxon>Gallibacter</taxon>
    </lineage>
</organism>
<dbReference type="EMBL" id="JADCKA010000010">
    <property type="protein sequence ID" value="MBE5035885.1"/>
    <property type="molecule type" value="Genomic_DNA"/>
</dbReference>
<proteinExistence type="inferred from homology"/>
<accession>A0ABR9QYB5</accession>
<keyword evidence="2" id="KW-0413">Isomerase</keyword>
<dbReference type="Proteomes" id="UP001516588">
    <property type="component" value="Unassembled WGS sequence"/>
</dbReference>